<dbReference type="Gene3D" id="3.20.20.80">
    <property type="entry name" value="Glycosidases"/>
    <property type="match status" value="1"/>
</dbReference>
<dbReference type="InterPro" id="IPR006102">
    <property type="entry name" value="Ig-like_GH2"/>
</dbReference>
<evidence type="ECO:0000256" key="8">
    <source>
        <dbReference type="ARBA" id="ARBA00041069"/>
    </source>
</evidence>
<dbReference type="SUPFAM" id="SSF49303">
    <property type="entry name" value="beta-Galactosidase/glucuronidase domain"/>
    <property type="match status" value="2"/>
</dbReference>
<comment type="caution">
    <text evidence="12">The sequence shown here is derived from an EMBL/GenBank/DDBJ whole genome shotgun (WGS) entry which is preliminary data.</text>
</comment>
<evidence type="ECO:0000259" key="10">
    <source>
        <dbReference type="Pfam" id="PF00703"/>
    </source>
</evidence>
<dbReference type="InterPro" id="IPR041447">
    <property type="entry name" value="Mannosidase_ig"/>
</dbReference>
<keyword evidence="5" id="KW-0326">Glycosidase</keyword>
<evidence type="ECO:0000256" key="3">
    <source>
        <dbReference type="ARBA" id="ARBA00022801"/>
    </source>
</evidence>
<evidence type="ECO:0000256" key="7">
    <source>
        <dbReference type="ARBA" id="ARBA00038429"/>
    </source>
</evidence>
<dbReference type="Gene3D" id="2.60.40.10">
    <property type="entry name" value="Immunoglobulins"/>
    <property type="match status" value="2"/>
</dbReference>
<accession>A0A8H3F7A9</accession>
<evidence type="ECO:0000256" key="6">
    <source>
        <dbReference type="ARBA" id="ARBA00023326"/>
    </source>
</evidence>
<dbReference type="GO" id="GO:0004567">
    <property type="term" value="F:beta-mannosidase activity"/>
    <property type="evidence" value="ECO:0007669"/>
    <property type="project" value="UniProtKB-EC"/>
</dbReference>
<comment type="similarity">
    <text evidence="7">Belongs to the glycosyl hydrolase 2 family. Beta-mannosidase B subfamily.</text>
</comment>
<dbReference type="InterPro" id="IPR036156">
    <property type="entry name" value="Beta-gal/glucu_dom_sf"/>
</dbReference>
<dbReference type="GO" id="GO:0006516">
    <property type="term" value="P:glycoprotein catabolic process"/>
    <property type="evidence" value="ECO:0007669"/>
    <property type="project" value="TreeGrafter"/>
</dbReference>
<dbReference type="InterPro" id="IPR050887">
    <property type="entry name" value="Beta-mannosidase_GH2"/>
</dbReference>
<keyword evidence="4" id="KW-0119">Carbohydrate metabolism</keyword>
<dbReference type="AlphaFoldDB" id="A0A8H3F7A9"/>
<evidence type="ECO:0000256" key="1">
    <source>
        <dbReference type="ARBA" id="ARBA00000829"/>
    </source>
</evidence>
<proteinExistence type="inferred from homology"/>
<sequence>MTCGPWKPISLELYLSRITDLSFKTDVNASLKSAEIVAEAAVEGEAAYVRFVVLFNGVVEATETARVVAGYASATFRRDRPRLWYPTGYGEQPLYVLRATLLSDTAALDEIEKRFGMRRAQVIQRTLRGAPGSTFMFEINNIPIFCGGSCWIPAESFLPRITTQKYRDWIQLAVKGNQVMIRAWGGGIYEDEGFYDACDELGVLVWQDFLFACGNYPAHDDFLGLVKREAIANVKSLRHHPSIVIWAGNNEDYQYCEQEQLDYDPADGNPQSWLKTTFPARYIYEKLLKDVMDELSPDTFYHFGSPYGGSPYGGSPYGGSSTTDQHVGDIHQWNIWHGTQSPYQQFDRLCGRFVSEFGMEAFPNPLTIDSFLPKGSKDPERYPQSSTMDFHNKAAGHERRLATYLTENLQYTFKPFEQYIYATQLLQAECLGTAYRLFRRQWKGPGVSWSIVDYYLRPKLGFYAVKRELAPITVGTKRSFRPESTTGNVPLAETDRKAFIEIWASNLTLQDRNVTVEMHIWDIPTGVLDYASLTKQPLPLLSNRSTEITTMSLPAYDSSAERPKDPHQLVAAINLIDSDTGQHVARTINWPEPLKYVRFQQPRELSITILEGAVEISAELPVKGIMLSVAEVEGRERVFWDDNGFDVMPGERLRVGVTGLEIGEEERVEVRYMGSEGECLP</sequence>
<reference evidence="12" key="1">
    <citation type="submission" date="2021-03" db="EMBL/GenBank/DDBJ databases">
        <authorList>
            <person name="Tagirdzhanova G."/>
        </authorList>
    </citation>
    <scope>NUCLEOTIDE SEQUENCE</scope>
</reference>
<dbReference type="EMBL" id="CAJPDS010000022">
    <property type="protein sequence ID" value="CAF9918435.1"/>
    <property type="molecule type" value="Genomic_DNA"/>
</dbReference>
<dbReference type="Pfam" id="PF00703">
    <property type="entry name" value="Glyco_hydro_2"/>
    <property type="match status" value="1"/>
</dbReference>
<keyword evidence="6" id="KW-0624">Polysaccharide degradation</keyword>
<evidence type="ECO:0000313" key="13">
    <source>
        <dbReference type="Proteomes" id="UP000664521"/>
    </source>
</evidence>
<dbReference type="InterPro" id="IPR017853">
    <property type="entry name" value="GH"/>
</dbReference>
<evidence type="ECO:0000256" key="5">
    <source>
        <dbReference type="ARBA" id="ARBA00023295"/>
    </source>
</evidence>
<dbReference type="OrthoDB" id="2866996at2759"/>
<dbReference type="FunFam" id="3.20.20.80:FF:000050">
    <property type="entry name" value="Beta-mannosidase B"/>
    <property type="match status" value="1"/>
</dbReference>
<dbReference type="EC" id="3.2.1.25" evidence="2"/>
<feature type="domain" description="Glycoside hydrolase family 2 immunoglobulin-like beta-sandwich" evidence="10">
    <location>
        <begin position="17"/>
        <end position="118"/>
    </location>
</feature>
<keyword evidence="13" id="KW-1185">Reference proteome</keyword>
<evidence type="ECO:0000256" key="2">
    <source>
        <dbReference type="ARBA" id="ARBA00012754"/>
    </source>
</evidence>
<dbReference type="GO" id="GO:0000272">
    <property type="term" value="P:polysaccharide catabolic process"/>
    <property type="evidence" value="ECO:0007669"/>
    <property type="project" value="UniProtKB-KW"/>
</dbReference>
<feature type="domain" description="Mannosidase Ig/CBM-like" evidence="11">
    <location>
        <begin position="500"/>
        <end position="596"/>
    </location>
</feature>
<dbReference type="Proteomes" id="UP000664521">
    <property type="component" value="Unassembled WGS sequence"/>
</dbReference>
<gene>
    <name evidence="12" type="ORF">HETSPECPRED_003756</name>
</gene>
<keyword evidence="3" id="KW-0378">Hydrolase</keyword>
<dbReference type="PANTHER" id="PTHR43730">
    <property type="entry name" value="BETA-MANNOSIDASE"/>
    <property type="match status" value="1"/>
</dbReference>
<comment type="catalytic activity">
    <reaction evidence="1">
        <text>Hydrolysis of terminal, non-reducing beta-D-mannose residues in beta-D-mannosides.</text>
        <dbReference type="EC" id="3.2.1.25"/>
    </reaction>
</comment>
<dbReference type="Pfam" id="PF17786">
    <property type="entry name" value="Mannosidase_ig"/>
    <property type="match status" value="1"/>
</dbReference>
<dbReference type="SUPFAM" id="SSF51445">
    <property type="entry name" value="(Trans)glycosidases"/>
    <property type="match status" value="1"/>
</dbReference>
<evidence type="ECO:0000313" key="12">
    <source>
        <dbReference type="EMBL" id="CAF9918435.1"/>
    </source>
</evidence>
<evidence type="ECO:0000259" key="11">
    <source>
        <dbReference type="Pfam" id="PF17786"/>
    </source>
</evidence>
<dbReference type="InterPro" id="IPR013783">
    <property type="entry name" value="Ig-like_fold"/>
</dbReference>
<protein>
    <recommendedName>
        <fullName evidence="8">Beta-mannosidase B</fullName>
        <ecNumber evidence="2">3.2.1.25</ecNumber>
    </recommendedName>
    <alternativeName>
        <fullName evidence="9">Mannanase B</fullName>
    </alternativeName>
</protein>
<name>A0A8H3F7A9_9LECA</name>
<organism evidence="12 13">
    <name type="scientific">Heterodermia speciosa</name>
    <dbReference type="NCBI Taxonomy" id="116794"/>
    <lineage>
        <taxon>Eukaryota</taxon>
        <taxon>Fungi</taxon>
        <taxon>Dikarya</taxon>
        <taxon>Ascomycota</taxon>
        <taxon>Pezizomycotina</taxon>
        <taxon>Lecanoromycetes</taxon>
        <taxon>OSLEUM clade</taxon>
        <taxon>Lecanoromycetidae</taxon>
        <taxon>Caliciales</taxon>
        <taxon>Physciaceae</taxon>
        <taxon>Heterodermia</taxon>
    </lineage>
</organism>
<evidence type="ECO:0000256" key="4">
    <source>
        <dbReference type="ARBA" id="ARBA00023277"/>
    </source>
</evidence>
<dbReference type="PANTHER" id="PTHR43730:SF1">
    <property type="entry name" value="BETA-MANNOSIDASE"/>
    <property type="match status" value="1"/>
</dbReference>
<evidence type="ECO:0000256" key="9">
    <source>
        <dbReference type="ARBA" id="ARBA00041614"/>
    </source>
</evidence>